<keyword evidence="3" id="KW-1185">Reference proteome</keyword>
<organism evidence="2 3">
    <name type="scientific">Lactuca virosa</name>
    <dbReference type="NCBI Taxonomy" id="75947"/>
    <lineage>
        <taxon>Eukaryota</taxon>
        <taxon>Viridiplantae</taxon>
        <taxon>Streptophyta</taxon>
        <taxon>Embryophyta</taxon>
        <taxon>Tracheophyta</taxon>
        <taxon>Spermatophyta</taxon>
        <taxon>Magnoliopsida</taxon>
        <taxon>eudicotyledons</taxon>
        <taxon>Gunneridae</taxon>
        <taxon>Pentapetalae</taxon>
        <taxon>asterids</taxon>
        <taxon>campanulids</taxon>
        <taxon>Asterales</taxon>
        <taxon>Asteraceae</taxon>
        <taxon>Cichorioideae</taxon>
        <taxon>Cichorieae</taxon>
        <taxon>Lactucinae</taxon>
        <taxon>Lactuca</taxon>
    </lineage>
</organism>
<comment type="caution">
    <text evidence="2">The sequence shown here is derived from an EMBL/GenBank/DDBJ whole genome shotgun (WGS) entry which is preliminary data.</text>
</comment>
<dbReference type="EMBL" id="CAKMRJ010002636">
    <property type="protein sequence ID" value="CAH1429279.1"/>
    <property type="molecule type" value="Genomic_DNA"/>
</dbReference>
<protein>
    <submittedName>
        <fullName evidence="2">Uncharacterized protein</fullName>
    </submittedName>
</protein>
<dbReference type="AlphaFoldDB" id="A0AAU9MN56"/>
<feature type="region of interest" description="Disordered" evidence="1">
    <location>
        <begin position="1"/>
        <end position="26"/>
    </location>
</feature>
<evidence type="ECO:0000256" key="1">
    <source>
        <dbReference type="SAM" id="MobiDB-lite"/>
    </source>
</evidence>
<evidence type="ECO:0000313" key="3">
    <source>
        <dbReference type="Proteomes" id="UP001157418"/>
    </source>
</evidence>
<gene>
    <name evidence="2" type="ORF">LVIROSA_LOCUS16149</name>
</gene>
<evidence type="ECO:0000313" key="2">
    <source>
        <dbReference type="EMBL" id="CAH1429279.1"/>
    </source>
</evidence>
<accession>A0AAU9MN56</accession>
<feature type="compositionally biased region" description="Low complexity" evidence="1">
    <location>
        <begin position="14"/>
        <end position="26"/>
    </location>
</feature>
<name>A0AAU9MN56_9ASTR</name>
<sequence length="108" mass="12566">MTTFTTSSHDDSPSQHLKNQSNQQQHLHLNLSSPVPLGHFLNQWSLFIEKTLKNSTPTIIQGMIYQLTVDKQLKNEADLKVKTLYSYNLHPKYIQTEKQMIIRSMLQI</sequence>
<dbReference type="Proteomes" id="UP001157418">
    <property type="component" value="Unassembled WGS sequence"/>
</dbReference>
<proteinExistence type="predicted"/>
<reference evidence="2 3" key="1">
    <citation type="submission" date="2022-01" db="EMBL/GenBank/DDBJ databases">
        <authorList>
            <person name="Xiong W."/>
            <person name="Schranz E."/>
        </authorList>
    </citation>
    <scope>NUCLEOTIDE SEQUENCE [LARGE SCALE GENOMIC DNA]</scope>
</reference>